<proteinExistence type="predicted"/>
<evidence type="ECO:0000313" key="1">
    <source>
        <dbReference type="EMBL" id="MQM15728.1"/>
    </source>
</evidence>
<dbReference type="EMBL" id="NMUH01006657">
    <property type="protein sequence ID" value="MQM15728.1"/>
    <property type="molecule type" value="Genomic_DNA"/>
</dbReference>
<accession>A0A843X8W6</accession>
<protein>
    <submittedName>
        <fullName evidence="1">Uncharacterized protein</fullName>
    </submittedName>
</protein>
<dbReference type="AlphaFoldDB" id="A0A843X8W6"/>
<keyword evidence="2" id="KW-1185">Reference proteome</keyword>
<gene>
    <name evidence="1" type="ORF">Taro_048680</name>
</gene>
<sequence>MTFWANFCVQICLESDHC</sequence>
<reference evidence="1" key="1">
    <citation type="submission" date="2017-07" db="EMBL/GenBank/DDBJ databases">
        <title>Taro Niue Genome Assembly and Annotation.</title>
        <authorList>
            <person name="Atibalentja N."/>
            <person name="Keating K."/>
            <person name="Fields C.J."/>
        </authorList>
    </citation>
    <scope>NUCLEOTIDE SEQUENCE</scope>
    <source>
        <strain evidence="1">Niue_2</strain>
        <tissue evidence="1">Leaf</tissue>
    </source>
</reference>
<evidence type="ECO:0000313" key="2">
    <source>
        <dbReference type="Proteomes" id="UP000652761"/>
    </source>
</evidence>
<organism evidence="1 2">
    <name type="scientific">Colocasia esculenta</name>
    <name type="common">Wild taro</name>
    <name type="synonym">Arum esculentum</name>
    <dbReference type="NCBI Taxonomy" id="4460"/>
    <lineage>
        <taxon>Eukaryota</taxon>
        <taxon>Viridiplantae</taxon>
        <taxon>Streptophyta</taxon>
        <taxon>Embryophyta</taxon>
        <taxon>Tracheophyta</taxon>
        <taxon>Spermatophyta</taxon>
        <taxon>Magnoliopsida</taxon>
        <taxon>Liliopsida</taxon>
        <taxon>Araceae</taxon>
        <taxon>Aroideae</taxon>
        <taxon>Colocasieae</taxon>
        <taxon>Colocasia</taxon>
    </lineage>
</organism>
<comment type="caution">
    <text evidence="1">The sequence shown here is derived from an EMBL/GenBank/DDBJ whole genome shotgun (WGS) entry which is preliminary data.</text>
</comment>
<name>A0A843X8W6_COLES</name>
<dbReference type="Proteomes" id="UP000652761">
    <property type="component" value="Unassembled WGS sequence"/>
</dbReference>